<dbReference type="InterPro" id="IPR044876">
    <property type="entry name" value="HRDC_dom_sf"/>
</dbReference>
<dbReference type="SUPFAM" id="SSF47819">
    <property type="entry name" value="HRDC-like"/>
    <property type="match status" value="1"/>
</dbReference>
<comment type="caution">
    <text evidence="1">The sequence shown here is derived from an EMBL/GenBank/DDBJ whole genome shotgun (WGS) entry which is preliminary data.</text>
</comment>
<dbReference type="Proteomes" id="UP000240880">
    <property type="component" value="Unassembled WGS sequence"/>
</dbReference>
<gene>
    <name evidence="1" type="ORF">B9Q01_00730</name>
</gene>
<evidence type="ECO:0000313" key="2">
    <source>
        <dbReference type="Proteomes" id="UP000240880"/>
    </source>
</evidence>
<evidence type="ECO:0000313" key="1">
    <source>
        <dbReference type="EMBL" id="PSN84421.1"/>
    </source>
</evidence>
<reference evidence="1 2" key="1">
    <citation type="submission" date="2017-04" db="EMBL/GenBank/DDBJ databases">
        <title>Novel microbial lineages endemic to geothermal iron-oxide mats fill important gaps in the evolutionary history of Archaea.</title>
        <authorList>
            <person name="Jay Z.J."/>
            <person name="Beam J.P."/>
            <person name="Dlakic M."/>
            <person name="Rusch D.B."/>
            <person name="Kozubal M.A."/>
            <person name="Inskeep W.P."/>
        </authorList>
    </citation>
    <scope>NUCLEOTIDE SEQUENCE [LARGE SCALE GENOMIC DNA]</scope>
    <source>
        <strain evidence="1">OSP_D</strain>
    </source>
</reference>
<protein>
    <recommendedName>
        <fullName evidence="3">RNA polymerase Rpb4</fullName>
    </recommendedName>
</protein>
<name>A0A2R6ADF6_9ARCH</name>
<dbReference type="Gene3D" id="1.10.150.80">
    <property type="entry name" value="HRDC domain"/>
    <property type="match status" value="1"/>
</dbReference>
<proteinExistence type="predicted"/>
<sequence>MARKIISQVPITTAEAKELIEKLDEKLKADSKIQTLIQTLTLITKLPIDKAIELKKALVSEGIPERTATQLVDLLPASDTEFIAIAGSDPTLLTKKEKIMELIRKYKL</sequence>
<organism evidence="1 2">
    <name type="scientific">Candidatus Marsarchaeota G1 archaeon OSP_D</name>
    <dbReference type="NCBI Taxonomy" id="1978155"/>
    <lineage>
        <taxon>Archaea</taxon>
        <taxon>Candidatus Marsarchaeota</taxon>
        <taxon>Candidatus Marsarchaeota group 1</taxon>
    </lineage>
</organism>
<dbReference type="AlphaFoldDB" id="A0A2R6ADF6"/>
<dbReference type="GO" id="GO:0000166">
    <property type="term" value="F:nucleotide binding"/>
    <property type="evidence" value="ECO:0007669"/>
    <property type="project" value="InterPro"/>
</dbReference>
<dbReference type="EMBL" id="NEXC01000003">
    <property type="protein sequence ID" value="PSN84421.1"/>
    <property type="molecule type" value="Genomic_DNA"/>
</dbReference>
<dbReference type="InterPro" id="IPR010997">
    <property type="entry name" value="HRDC-like_sf"/>
</dbReference>
<evidence type="ECO:0008006" key="3">
    <source>
        <dbReference type="Google" id="ProtNLM"/>
    </source>
</evidence>
<accession>A0A2R6ADF6</accession>